<accession>A0ABR2I6F5</accession>
<proteinExistence type="predicted"/>
<evidence type="ECO:0000256" key="1">
    <source>
        <dbReference type="SAM" id="MobiDB-lite"/>
    </source>
</evidence>
<organism evidence="2 3">
    <name type="scientific">Tritrichomonas musculus</name>
    <dbReference type="NCBI Taxonomy" id="1915356"/>
    <lineage>
        <taxon>Eukaryota</taxon>
        <taxon>Metamonada</taxon>
        <taxon>Parabasalia</taxon>
        <taxon>Tritrichomonadida</taxon>
        <taxon>Tritrichomonadidae</taxon>
        <taxon>Tritrichomonas</taxon>
    </lineage>
</organism>
<sequence length="1354" mass="156333">MKPLSPGIDLASESVIKQWKNINDYPIVGTSPRNVPISTMIDFPSSAVDINGGESLDNIKLINGQINLLEKDIYTLYQIRPKATGLKEKIEGKISYEIYSSNVIQILNDLQKNLQDFRNHTSTAIAIIGQIFSQSQIWSEGLYFNELLDQICFLIFKLFCFNALYTEKVSIMNDVQILSSLLDGHDEGKDCIQFIQDFHQKFNSINALKEETIQHLISLNIEPEGFKVVFNVLWKHIKVSTDEHNYIRSDYGTAYIIALLYMIDMHRIFLEHERQLKPKEKENNLVLNSLPDDIYPFLHKYREDHPCLILVFEFSVEFDQCCAHYNFAELEDPHKKKNAIKKILSPLISLTSKKAEQKASITLSEIKNSLFTIFRLFSQDYSTKIANENLSDFDIKSLYLDLINVLQNSNNAISYISEFIILKYYTAQSRKNQSNDASNQNTNDNTNDNSNNNENTENNENANNNENENNNESTESNENANSNENTSNNENNNENANKTESVSSNENASDDKNDGQVPKSYYEIAMTNEISDDERDNIMKILTVCRLLRELLMSYYSKVYECLSFYIYNSVITFIDEIYHKIEEHSKPLFDTIKSEFDKIQEISDSKLRVFSKATYLIRVFRAKLQQFINPESKERMTVKGGIFSKVTLTPEDTALLTSFLKDSKYYCDILQLETTMSIVYDQSSLYFKETLLDEYRSQVLQTMPKEAIQNQKAIYFPLTSSLPCMLINFSIARADSSGELTGDMFYPLSIYDDAAKVALNNLESKILYEEILAESDRTLLLINVNFSRYAFKTVKRYITERYIDENRQSMGEKEIYTKKSSVNKNSISRIQTCLQQNMLFLVGHHVELKTYLAETLKNIFISEIQEYEKVVWNYGIQAIFVFSSMIEIYRKMHTFFVECEIPIATFDEIMQISLETGEPNNFSSLLFESINQSLFEKIIPTYSLYTAPYRLFPPAKDNGFIVYVSSNKNNIPISLLGQTLTGITVKHFREVLKFINDGALYKIILRLKEAAAVTFDNFVEHYRKNKNNIHRIRDSPLGIGSNNAFSNYEKVYSWIAKDKDIENLYLSLRQLGNIVAVAEMIDNAYALKSLSEEQFLAYFYMCKCVDEKPGEIPSEQLDETFDDIFKLFGSKYNILKKTFKWKEKKAKEEKESDGNDNFNLNKSYIFNFSTTSANTDNDEYKNKKLVAAPEAGEILQPFKLIILQIYKKRLTEKDVLTDFVETSKCPLDYPSLTGFAAVWSVLEFAYCLKECYYYNYGHEKSKSITSSPLSKYGESLLIPVVLILETLKQVPMYKVFSIGEQILRQSIVENTNENNRQCSVSTFLKIYNFLKASSNFTLTTLKPSLELKEKQPK</sequence>
<feature type="compositionally biased region" description="Polar residues" evidence="1">
    <location>
        <begin position="498"/>
        <end position="507"/>
    </location>
</feature>
<evidence type="ECO:0008006" key="4">
    <source>
        <dbReference type="Google" id="ProtNLM"/>
    </source>
</evidence>
<keyword evidence="3" id="KW-1185">Reference proteome</keyword>
<name>A0ABR2I6F5_9EUKA</name>
<dbReference type="Pfam" id="PF05994">
    <property type="entry name" value="FragX_IP"/>
    <property type="match status" value="1"/>
</dbReference>
<protein>
    <recommendedName>
        <fullName evidence="4">CYRIA/CYRIB Rac1 binding domain-containing protein</fullName>
    </recommendedName>
</protein>
<comment type="caution">
    <text evidence="2">The sequence shown here is derived from an EMBL/GenBank/DDBJ whole genome shotgun (WGS) entry which is preliminary data.</text>
</comment>
<dbReference type="InterPro" id="IPR008081">
    <property type="entry name" value="Cytoplasmic_FMR1-int"/>
</dbReference>
<evidence type="ECO:0000313" key="2">
    <source>
        <dbReference type="EMBL" id="KAK8858109.1"/>
    </source>
</evidence>
<feature type="region of interest" description="Disordered" evidence="1">
    <location>
        <begin position="432"/>
        <end position="517"/>
    </location>
</feature>
<gene>
    <name evidence="2" type="ORF">M9Y10_013209</name>
</gene>
<dbReference type="PANTHER" id="PTHR12195">
    <property type="entry name" value="CYTOPLASMIC FMR1-INTERACTING PROTEIN-RELATED"/>
    <property type="match status" value="1"/>
</dbReference>
<evidence type="ECO:0000313" key="3">
    <source>
        <dbReference type="Proteomes" id="UP001470230"/>
    </source>
</evidence>
<dbReference type="Proteomes" id="UP001470230">
    <property type="component" value="Unassembled WGS sequence"/>
</dbReference>
<dbReference type="EMBL" id="JAPFFF010000019">
    <property type="protein sequence ID" value="KAK8858109.1"/>
    <property type="molecule type" value="Genomic_DNA"/>
</dbReference>
<feature type="compositionally biased region" description="Low complexity" evidence="1">
    <location>
        <begin position="432"/>
        <end position="496"/>
    </location>
</feature>
<reference evidence="2 3" key="1">
    <citation type="submission" date="2024-04" db="EMBL/GenBank/DDBJ databases">
        <title>Tritrichomonas musculus Genome.</title>
        <authorList>
            <person name="Alves-Ferreira E."/>
            <person name="Grigg M."/>
            <person name="Lorenzi H."/>
            <person name="Galac M."/>
        </authorList>
    </citation>
    <scope>NUCLEOTIDE SEQUENCE [LARGE SCALE GENOMIC DNA]</scope>
    <source>
        <strain evidence="2 3">EAF2021</strain>
    </source>
</reference>